<feature type="transmembrane region" description="Helical" evidence="1">
    <location>
        <begin position="42"/>
        <end position="59"/>
    </location>
</feature>
<evidence type="ECO:0000313" key="2">
    <source>
        <dbReference type="EMBL" id="MFD2533933.1"/>
    </source>
</evidence>
<dbReference type="RefSeq" id="WP_388013496.1">
    <property type="nucleotide sequence ID" value="NZ_JBHUDT010000001.1"/>
</dbReference>
<organism evidence="2 3">
    <name type="scientific">Gelatiniphilus marinus</name>
    <dbReference type="NCBI Taxonomy" id="1759464"/>
    <lineage>
        <taxon>Bacteria</taxon>
        <taxon>Pseudomonadati</taxon>
        <taxon>Bacteroidota</taxon>
        <taxon>Flavobacteriia</taxon>
        <taxon>Flavobacteriales</taxon>
        <taxon>Flavobacteriaceae</taxon>
        <taxon>Gelatiniphilus</taxon>
    </lineage>
</organism>
<keyword evidence="3" id="KW-1185">Reference proteome</keyword>
<name>A0ABW5JNC1_9FLAO</name>
<gene>
    <name evidence="2" type="ORF">ACFSQS_02365</name>
</gene>
<dbReference type="Proteomes" id="UP001597441">
    <property type="component" value="Unassembled WGS sequence"/>
</dbReference>
<accession>A0ABW5JNC1</accession>
<feature type="transmembrane region" description="Helical" evidence="1">
    <location>
        <begin position="65"/>
        <end position="84"/>
    </location>
</feature>
<dbReference type="EMBL" id="JBHULK010000001">
    <property type="protein sequence ID" value="MFD2533933.1"/>
    <property type="molecule type" value="Genomic_DNA"/>
</dbReference>
<comment type="caution">
    <text evidence="2">The sequence shown here is derived from an EMBL/GenBank/DDBJ whole genome shotgun (WGS) entry which is preliminary data.</text>
</comment>
<keyword evidence="1" id="KW-1133">Transmembrane helix</keyword>
<feature type="transmembrane region" description="Helical" evidence="1">
    <location>
        <begin position="12"/>
        <end position="30"/>
    </location>
</feature>
<evidence type="ECO:0000256" key="1">
    <source>
        <dbReference type="SAM" id="Phobius"/>
    </source>
</evidence>
<protein>
    <recommendedName>
        <fullName evidence="4">DUF4870 domain-containing protein</fullName>
    </recommendedName>
</protein>
<evidence type="ECO:0008006" key="4">
    <source>
        <dbReference type="Google" id="ProtNLM"/>
    </source>
</evidence>
<sequence length="110" mass="12256">MTQQEVSEGKGLAVVSYLAIVGIIIAYFLNNDKKNPFTSFHLRQSIGLWIMFHLLGFVASSFDNWGISTGFYLFFCALFIYGLIGAIGGKIQPVPILGELFQKWFKGIGQ</sequence>
<proteinExistence type="predicted"/>
<evidence type="ECO:0000313" key="3">
    <source>
        <dbReference type="Proteomes" id="UP001597441"/>
    </source>
</evidence>
<reference evidence="3" key="1">
    <citation type="journal article" date="2019" name="Int. J. Syst. Evol. Microbiol.">
        <title>The Global Catalogue of Microorganisms (GCM) 10K type strain sequencing project: providing services to taxonomists for standard genome sequencing and annotation.</title>
        <authorList>
            <consortium name="The Broad Institute Genomics Platform"/>
            <consortium name="The Broad Institute Genome Sequencing Center for Infectious Disease"/>
            <person name="Wu L."/>
            <person name="Ma J."/>
        </authorList>
    </citation>
    <scope>NUCLEOTIDE SEQUENCE [LARGE SCALE GENOMIC DNA]</scope>
    <source>
        <strain evidence="3">KCTC 42903</strain>
    </source>
</reference>
<keyword evidence="1" id="KW-0812">Transmembrane</keyword>
<keyword evidence="1" id="KW-0472">Membrane</keyword>